<keyword evidence="1" id="KW-0418">Kinase</keyword>
<evidence type="ECO:0000313" key="3">
    <source>
        <dbReference type="EMBL" id="MBW8482989.1"/>
    </source>
</evidence>
<keyword evidence="3" id="KW-0547">Nucleotide-binding</keyword>
<comment type="caution">
    <text evidence="3">The sequence shown here is derived from an EMBL/GenBank/DDBJ whole genome shotgun (WGS) entry which is preliminary data.</text>
</comment>
<keyword evidence="1" id="KW-0808">Transferase</keyword>
<gene>
    <name evidence="3" type="ORF">K1Y72_11460</name>
</gene>
<evidence type="ECO:0000313" key="4">
    <source>
        <dbReference type="Proteomes" id="UP000774570"/>
    </source>
</evidence>
<dbReference type="CDD" id="cd16936">
    <property type="entry name" value="HATPase_RsbW-like"/>
    <property type="match status" value="1"/>
</dbReference>
<dbReference type="Pfam" id="PF13581">
    <property type="entry name" value="HATPase_c_2"/>
    <property type="match status" value="1"/>
</dbReference>
<organism evidence="3 4">
    <name type="scientific">Actinomadura parmotrematis</name>
    <dbReference type="NCBI Taxonomy" id="2864039"/>
    <lineage>
        <taxon>Bacteria</taxon>
        <taxon>Bacillati</taxon>
        <taxon>Actinomycetota</taxon>
        <taxon>Actinomycetes</taxon>
        <taxon>Streptosporangiales</taxon>
        <taxon>Thermomonosporaceae</taxon>
        <taxon>Actinomadura</taxon>
    </lineage>
</organism>
<keyword evidence="4" id="KW-1185">Reference proteome</keyword>
<evidence type="ECO:0000259" key="2">
    <source>
        <dbReference type="Pfam" id="PF13581"/>
    </source>
</evidence>
<dbReference type="GO" id="GO:0005524">
    <property type="term" value="F:ATP binding"/>
    <property type="evidence" value="ECO:0007669"/>
    <property type="project" value="UniProtKB-KW"/>
</dbReference>
<dbReference type="InterPro" id="IPR050267">
    <property type="entry name" value="Anti-sigma-factor_SerPK"/>
</dbReference>
<dbReference type="Gene3D" id="3.30.565.10">
    <property type="entry name" value="Histidine kinase-like ATPase, C-terminal domain"/>
    <property type="match status" value="1"/>
</dbReference>
<keyword evidence="1" id="KW-0723">Serine/threonine-protein kinase</keyword>
<reference evidence="3 4" key="1">
    <citation type="submission" date="2021-07" db="EMBL/GenBank/DDBJ databases">
        <title>Actinomadura sp. PM05-2 isolated from lichen.</title>
        <authorList>
            <person name="Somphong A."/>
            <person name="Phongsopitanun W."/>
            <person name="Tanasupawat S."/>
            <person name="Peongsungnone V."/>
        </authorList>
    </citation>
    <scope>NUCLEOTIDE SEQUENCE [LARGE SCALE GENOMIC DNA]</scope>
    <source>
        <strain evidence="3 4">PM05-2</strain>
    </source>
</reference>
<accession>A0ABS7FRG1</accession>
<dbReference type="PANTHER" id="PTHR35526:SF3">
    <property type="entry name" value="ANTI-SIGMA-F FACTOR RSBW"/>
    <property type="match status" value="1"/>
</dbReference>
<sequence length="147" mass="15204">MNDTDVRTAPAAPVLRRDAEGVFERAVAGGPAAPAALRRLAAARLRAWGLDAIAADVLLVVSELATNAVRASGAGTLVGLRLMVWRAVLSVEVYDGSTAPAVPAPPPAVPEDAESGRGLAIVAALARHWGQRRDPDGKTVYALLDLP</sequence>
<name>A0ABS7FRG1_9ACTN</name>
<dbReference type="PANTHER" id="PTHR35526">
    <property type="entry name" value="ANTI-SIGMA-F FACTOR RSBW-RELATED"/>
    <property type="match status" value="1"/>
</dbReference>
<dbReference type="SUPFAM" id="SSF55874">
    <property type="entry name" value="ATPase domain of HSP90 chaperone/DNA topoisomerase II/histidine kinase"/>
    <property type="match status" value="1"/>
</dbReference>
<dbReference type="EMBL" id="JAIBOA010000006">
    <property type="protein sequence ID" value="MBW8482989.1"/>
    <property type="molecule type" value="Genomic_DNA"/>
</dbReference>
<dbReference type="InterPro" id="IPR003594">
    <property type="entry name" value="HATPase_dom"/>
</dbReference>
<evidence type="ECO:0000256" key="1">
    <source>
        <dbReference type="ARBA" id="ARBA00022527"/>
    </source>
</evidence>
<dbReference type="RefSeq" id="WP_220165897.1">
    <property type="nucleotide sequence ID" value="NZ_JAIBOA010000006.1"/>
</dbReference>
<feature type="domain" description="Histidine kinase/HSP90-like ATPase" evidence="2">
    <location>
        <begin position="34"/>
        <end position="141"/>
    </location>
</feature>
<keyword evidence="3" id="KW-0067">ATP-binding</keyword>
<proteinExistence type="predicted"/>
<dbReference type="InterPro" id="IPR036890">
    <property type="entry name" value="HATPase_C_sf"/>
</dbReference>
<protein>
    <submittedName>
        <fullName evidence="3">ATP-binding protein</fullName>
    </submittedName>
</protein>
<dbReference type="Proteomes" id="UP000774570">
    <property type="component" value="Unassembled WGS sequence"/>
</dbReference>